<dbReference type="Gene3D" id="2.40.70.10">
    <property type="entry name" value="Acid Proteases"/>
    <property type="match status" value="1"/>
</dbReference>
<dbReference type="InterPro" id="IPR021109">
    <property type="entry name" value="Peptidase_aspartic_dom_sf"/>
</dbReference>
<dbReference type="PANTHER" id="PTHR12241">
    <property type="entry name" value="TUBULIN POLYGLUTAMYLASE"/>
    <property type="match status" value="1"/>
</dbReference>
<keyword evidence="2" id="KW-0547">Nucleotide-binding</keyword>
<gene>
    <name evidence="8" type="ORF">FOZ61_006184</name>
</gene>
<dbReference type="Proteomes" id="UP000570595">
    <property type="component" value="Unassembled WGS sequence"/>
</dbReference>
<dbReference type="SUPFAM" id="SSF50630">
    <property type="entry name" value="Acid proteases"/>
    <property type="match status" value="1"/>
</dbReference>
<dbReference type="GO" id="GO:0070740">
    <property type="term" value="F:tubulin-glutamic acid ligase activity"/>
    <property type="evidence" value="ECO:0007669"/>
    <property type="project" value="TreeGrafter"/>
</dbReference>
<evidence type="ECO:0000313" key="8">
    <source>
        <dbReference type="EMBL" id="KAF4657551.1"/>
    </source>
</evidence>
<comment type="catalytic activity">
    <reaction evidence="5">
        <text>L-glutamyl-[protein] + L-glutamate + ATP = gamma-L-glutamyl-L-glutamyl-[protein] + ADP + phosphate + H(+)</text>
        <dbReference type="Rhea" id="RHEA:60144"/>
        <dbReference type="Rhea" id="RHEA-COMP:10208"/>
        <dbReference type="Rhea" id="RHEA-COMP:15517"/>
        <dbReference type="ChEBI" id="CHEBI:15378"/>
        <dbReference type="ChEBI" id="CHEBI:29973"/>
        <dbReference type="ChEBI" id="CHEBI:29985"/>
        <dbReference type="ChEBI" id="CHEBI:30616"/>
        <dbReference type="ChEBI" id="CHEBI:43474"/>
        <dbReference type="ChEBI" id="CHEBI:143622"/>
        <dbReference type="ChEBI" id="CHEBI:456216"/>
    </reaction>
    <physiologicalReaction direction="left-to-right" evidence="5">
        <dbReference type="Rhea" id="RHEA:60145"/>
    </physiologicalReaction>
</comment>
<dbReference type="GO" id="GO:0015631">
    <property type="term" value="F:tubulin binding"/>
    <property type="evidence" value="ECO:0007669"/>
    <property type="project" value="TreeGrafter"/>
</dbReference>
<dbReference type="EMBL" id="JABAHT010000349">
    <property type="protein sequence ID" value="KAF4657551.1"/>
    <property type="molecule type" value="Genomic_DNA"/>
</dbReference>
<dbReference type="GO" id="GO:0005524">
    <property type="term" value="F:ATP binding"/>
    <property type="evidence" value="ECO:0007669"/>
    <property type="project" value="UniProtKB-KW"/>
</dbReference>
<evidence type="ECO:0000256" key="3">
    <source>
        <dbReference type="ARBA" id="ARBA00022840"/>
    </source>
</evidence>
<evidence type="ECO:0000259" key="7">
    <source>
        <dbReference type="Pfam" id="PF00026"/>
    </source>
</evidence>
<proteinExistence type="predicted"/>
<evidence type="ECO:0000256" key="2">
    <source>
        <dbReference type="ARBA" id="ARBA00022741"/>
    </source>
</evidence>
<dbReference type="PANTHER" id="PTHR12241:SF145">
    <property type="entry name" value="TUBULIN POLYGLUTAMYLASE TTLL5"/>
    <property type="match status" value="1"/>
</dbReference>
<feature type="compositionally biased region" description="Polar residues" evidence="6">
    <location>
        <begin position="13"/>
        <end position="26"/>
    </location>
</feature>
<dbReference type="Gene3D" id="3.30.470.20">
    <property type="entry name" value="ATP-grasp fold, B domain"/>
    <property type="match status" value="1"/>
</dbReference>
<evidence type="ECO:0000256" key="4">
    <source>
        <dbReference type="ARBA" id="ARBA00041448"/>
    </source>
</evidence>
<dbReference type="Pfam" id="PF00026">
    <property type="entry name" value="Asp"/>
    <property type="match status" value="1"/>
</dbReference>
<reference evidence="8 9" key="1">
    <citation type="submission" date="2020-04" db="EMBL/GenBank/DDBJ databases">
        <title>Perkinsus olseni comparative genomics.</title>
        <authorList>
            <person name="Bogema D.R."/>
        </authorList>
    </citation>
    <scope>NUCLEOTIDE SEQUENCE [LARGE SCALE GENOMIC DNA]</scope>
    <source>
        <strain evidence="8">ATCC PRA-179</strain>
    </source>
</reference>
<comment type="caution">
    <text evidence="8">The sequence shown here is derived from an EMBL/GenBank/DDBJ whole genome shotgun (WGS) entry which is preliminary data.</text>
</comment>
<dbReference type="OrthoDB" id="202825at2759"/>
<evidence type="ECO:0000256" key="6">
    <source>
        <dbReference type="SAM" id="MobiDB-lite"/>
    </source>
</evidence>
<dbReference type="Pfam" id="PF03133">
    <property type="entry name" value="TTL"/>
    <property type="match status" value="1"/>
</dbReference>
<evidence type="ECO:0000256" key="1">
    <source>
        <dbReference type="ARBA" id="ARBA00022598"/>
    </source>
</evidence>
<dbReference type="AlphaFoldDB" id="A0A7J6LES0"/>
<organism evidence="8 9">
    <name type="scientific">Perkinsus olseni</name>
    <name type="common">Perkinsus atlanticus</name>
    <dbReference type="NCBI Taxonomy" id="32597"/>
    <lineage>
        <taxon>Eukaryota</taxon>
        <taxon>Sar</taxon>
        <taxon>Alveolata</taxon>
        <taxon>Perkinsozoa</taxon>
        <taxon>Perkinsea</taxon>
        <taxon>Perkinsida</taxon>
        <taxon>Perkinsidae</taxon>
        <taxon>Perkinsus</taxon>
    </lineage>
</organism>
<dbReference type="InterPro" id="IPR004344">
    <property type="entry name" value="TTL/TTLL_fam"/>
</dbReference>
<name>A0A7J6LES0_PEROL</name>
<sequence>MVKVTTPVKKQESLSPETTADVGDSNNGCMVRQQLATLGFGAEKMKAGKRFAKRTVWVWRELRQDALAAALRHLTRSEIPSIVLVNKLQKMPEFGSKCGLVTAVRRSLESRSAGKECSWLPETYILPEENKSASGAVMRSTEETCWIVKPASLNRGMGIKILDRKSSLEYLRRPPQGRSPKGVIQRYLSEPLLLDGRKCDLRMYLLITRTEPLKAYFARGYVRRTLAKYSENISDRPAHLTNQAVQKKLGGDYETRKQESTWSILQLCEYLASTSPGEGGDADWWFNSWYHNGKEVTLFPHVGVVLFDVNCERFVTPHVTFGLVVGPKNRPWVSLGLSLKKVASERYVPLMDQLLPRKGFEGLIDKKAFSFYLDEGSLRGELILGVDDERKHDGALEYVEAIHLDFAPPGISIAGLGIGNDSKNRIEVTSTWHVEDDGE</sequence>
<dbReference type="GO" id="GO:0036064">
    <property type="term" value="C:ciliary basal body"/>
    <property type="evidence" value="ECO:0007669"/>
    <property type="project" value="TreeGrafter"/>
</dbReference>
<keyword evidence="1" id="KW-0436">Ligase</keyword>
<accession>A0A7J6LES0</accession>
<evidence type="ECO:0000256" key="5">
    <source>
        <dbReference type="ARBA" id="ARBA00049274"/>
    </source>
</evidence>
<feature type="domain" description="Peptidase A1" evidence="7">
    <location>
        <begin position="335"/>
        <end position="403"/>
    </location>
</feature>
<feature type="region of interest" description="Disordered" evidence="6">
    <location>
        <begin position="1"/>
        <end position="26"/>
    </location>
</feature>
<dbReference type="PROSITE" id="PS51221">
    <property type="entry name" value="TTL"/>
    <property type="match status" value="1"/>
</dbReference>
<dbReference type="InterPro" id="IPR033121">
    <property type="entry name" value="PEPTIDASE_A1"/>
</dbReference>
<evidence type="ECO:0000313" key="9">
    <source>
        <dbReference type="Proteomes" id="UP000570595"/>
    </source>
</evidence>
<dbReference type="GO" id="GO:0000226">
    <property type="term" value="P:microtubule cytoskeleton organization"/>
    <property type="evidence" value="ECO:0007669"/>
    <property type="project" value="TreeGrafter"/>
</dbReference>
<protein>
    <recommendedName>
        <fullName evidence="4">Tubulin--tyrosine ligase-like protein 5</fullName>
    </recommendedName>
</protein>
<keyword evidence="3" id="KW-0067">ATP-binding</keyword>